<dbReference type="Gene3D" id="3.10.450.50">
    <property type="match status" value="1"/>
</dbReference>
<accession>A0ABY7ZVT9</accession>
<reference evidence="1 2" key="1">
    <citation type="submission" date="2023-02" db="EMBL/GenBank/DDBJ databases">
        <authorList>
            <person name="Mo P."/>
        </authorList>
    </citation>
    <scope>NUCLEOTIDE SEQUENCE [LARGE SCALE GENOMIC DNA]</scope>
    <source>
        <strain evidence="1 2">HUAS 3</strain>
    </source>
</reference>
<gene>
    <name evidence="1" type="ORF">PVK37_05570</name>
</gene>
<dbReference type="EMBL" id="CP118615">
    <property type="protein sequence ID" value="WDZ85899.1"/>
    <property type="molecule type" value="Genomic_DNA"/>
</dbReference>
<dbReference type="SUPFAM" id="SSF54427">
    <property type="entry name" value="NTF2-like"/>
    <property type="match status" value="1"/>
</dbReference>
<dbReference type="PANTHER" id="PTHR38436:SF1">
    <property type="entry name" value="ESTER CYCLASE"/>
    <property type="match status" value="1"/>
</dbReference>
<dbReference type="InterPro" id="IPR032710">
    <property type="entry name" value="NTF2-like_dom_sf"/>
</dbReference>
<dbReference type="Pfam" id="PF07366">
    <property type="entry name" value="SnoaL"/>
    <property type="match status" value="1"/>
</dbReference>
<dbReference type="InterPro" id="IPR009959">
    <property type="entry name" value="Cyclase_SnoaL-like"/>
</dbReference>
<dbReference type="PANTHER" id="PTHR38436">
    <property type="entry name" value="POLYKETIDE CYCLASE SNOAL-LIKE DOMAIN"/>
    <property type="match status" value="1"/>
</dbReference>
<evidence type="ECO:0000313" key="2">
    <source>
        <dbReference type="Proteomes" id="UP001219605"/>
    </source>
</evidence>
<organism evidence="1 2">
    <name type="scientific">Micromonospora cathayae</name>
    <dbReference type="NCBI Taxonomy" id="3028804"/>
    <lineage>
        <taxon>Bacteria</taxon>
        <taxon>Bacillati</taxon>
        <taxon>Actinomycetota</taxon>
        <taxon>Actinomycetes</taxon>
        <taxon>Micromonosporales</taxon>
        <taxon>Micromonosporaceae</taxon>
        <taxon>Micromonospora</taxon>
    </lineage>
</organism>
<protein>
    <submittedName>
        <fullName evidence="1">Ester cyclase</fullName>
    </submittedName>
</protein>
<dbReference type="RefSeq" id="WP_275032661.1">
    <property type="nucleotide sequence ID" value="NZ_CP118615.1"/>
</dbReference>
<keyword evidence="2" id="KW-1185">Reference proteome</keyword>
<dbReference type="Proteomes" id="UP001219605">
    <property type="component" value="Chromosome"/>
</dbReference>
<name>A0ABY7ZVT9_9ACTN</name>
<proteinExistence type="predicted"/>
<dbReference type="CDD" id="cd00531">
    <property type="entry name" value="NTF2_like"/>
    <property type="match status" value="1"/>
</dbReference>
<sequence length="147" mass="16181">MRSARELVEQQYAMLRQRDLARLPELYADDAFYSMPGLTVRPIELPALLRAWMGAFPDLRPELTGLVDTAGGVVVEQRMTGTHTGALHTSLGTVAPTGRTVSWDVVDVVRARHGLIASWRSYFDQGLLLADLGWRPEPAPVDTPLAA</sequence>
<evidence type="ECO:0000313" key="1">
    <source>
        <dbReference type="EMBL" id="WDZ85899.1"/>
    </source>
</evidence>